<dbReference type="GO" id="GO:0004386">
    <property type="term" value="F:helicase activity"/>
    <property type="evidence" value="ECO:0007669"/>
    <property type="project" value="UniProtKB-KW"/>
</dbReference>
<keyword evidence="10" id="KW-1185">Reference proteome</keyword>
<dbReference type="AlphaFoldDB" id="A0A1C4C0F2"/>
<evidence type="ECO:0000256" key="2">
    <source>
        <dbReference type="ARBA" id="ARBA00022515"/>
    </source>
</evidence>
<keyword evidence="9" id="KW-0547">Nucleotide-binding</keyword>
<evidence type="ECO:0000259" key="7">
    <source>
        <dbReference type="SMART" id="SM00778"/>
    </source>
</evidence>
<dbReference type="STRING" id="1798182.GA0061081_10684"/>
<keyword evidence="5" id="KW-0235">DNA replication</keyword>
<dbReference type="GO" id="GO:0006269">
    <property type="term" value="P:DNA replication, synthesis of primer"/>
    <property type="evidence" value="ECO:0007669"/>
    <property type="project" value="UniProtKB-KW"/>
</dbReference>
<sequence length="497" mass="55992">MKISDITAQAVGKWDYIFHSLGIEVGNGKHCPCPICGGKDRFRFDNQNGRGTYICNQCGSGDGLELIKHYYHCDAKEASIKVAEYLNLPNQSDQIREKTVFKKIDSEQLHNNNIPENHVCKKVEYLLYKTSLGQSEYLTKKGLTFDLPLLDNGRIFAPMLNLHNEYAGAQFIESDGSKHLMKGSNKKGAFILVSSIMSRPAEVCAKLRSHNEIIICEGLATGISIAEFRHRDAIIIAAVDAGNLIHVAKAVRELNPAAKIIIAGDNDIGNDKNTGKEKAIETAQAVNGYYSIPDTDFKADWDDYRQQFGLEKTLASFNANLIKPELQNSDLLINVKVKKELSGMNLSQMASSQRADLLNQYYGNNLAINLRTDEIYHYQDNVWQPISDKVLMRTLADLFTQSGELFNPLRISSAVESLRLSLPIMGIPQKDLICFRNGVYELKSQTFRPHNKQDWLLVSNDIDYYPAKENESFDTHAPNFAKWLKEHQAIKIRLKIS</sequence>
<dbReference type="Gene3D" id="3.40.1360.10">
    <property type="match status" value="1"/>
</dbReference>
<dbReference type="InterPro" id="IPR014818">
    <property type="entry name" value="Phage/plasmid_primase_P4_C"/>
</dbReference>
<dbReference type="Proteomes" id="UP000199670">
    <property type="component" value="Unassembled WGS sequence"/>
</dbReference>
<organism evidence="9 10">
    <name type="scientific">Gilliamella bombicola</name>
    <dbReference type="NCBI Taxonomy" id="1798182"/>
    <lineage>
        <taxon>Bacteria</taxon>
        <taxon>Pseudomonadati</taxon>
        <taxon>Pseudomonadota</taxon>
        <taxon>Gammaproteobacteria</taxon>
        <taxon>Orbales</taxon>
        <taxon>Orbaceae</taxon>
        <taxon>Gilliamella</taxon>
    </lineage>
</organism>
<proteinExistence type="predicted"/>
<keyword evidence="4" id="KW-0548">Nucleotidyltransferase</keyword>
<evidence type="ECO:0000256" key="1">
    <source>
        <dbReference type="ARBA" id="ARBA00022478"/>
    </source>
</evidence>
<keyword evidence="3" id="KW-0808">Transferase</keyword>
<dbReference type="Gene3D" id="3.90.580.10">
    <property type="entry name" value="Zinc finger, CHC2-type domain"/>
    <property type="match status" value="1"/>
</dbReference>
<feature type="domain" description="DNA primase/helicase Gp4 N-terminal Bacteriophage T7-like" evidence="7">
    <location>
        <begin position="28"/>
        <end position="64"/>
    </location>
</feature>
<dbReference type="SMART" id="SM00778">
    <property type="entry name" value="Prim_Zn_Ribbon"/>
    <property type="match status" value="1"/>
</dbReference>
<dbReference type="OrthoDB" id="784829at2"/>
<feature type="domain" description="Bacteriophage/plasmid primase P4 C-terminal" evidence="8">
    <location>
        <begin position="355"/>
        <end position="489"/>
    </location>
</feature>
<evidence type="ECO:0000259" key="8">
    <source>
        <dbReference type="SMART" id="SM00885"/>
    </source>
</evidence>
<accession>A0A1C4C0F2</accession>
<keyword evidence="9" id="KW-0347">Helicase</keyword>
<dbReference type="GO" id="GO:0000428">
    <property type="term" value="C:DNA-directed RNA polymerase complex"/>
    <property type="evidence" value="ECO:0007669"/>
    <property type="project" value="UniProtKB-KW"/>
</dbReference>
<dbReference type="GO" id="GO:0008270">
    <property type="term" value="F:zinc ion binding"/>
    <property type="evidence" value="ECO:0007669"/>
    <property type="project" value="InterPro"/>
</dbReference>
<dbReference type="GO" id="GO:1990077">
    <property type="term" value="C:primosome complex"/>
    <property type="evidence" value="ECO:0007669"/>
    <property type="project" value="UniProtKB-KW"/>
</dbReference>
<dbReference type="Pfam" id="PF08273">
    <property type="entry name" value="Zn_Ribbon_Prim"/>
    <property type="match status" value="1"/>
</dbReference>
<evidence type="ECO:0000256" key="6">
    <source>
        <dbReference type="ARBA" id="ARBA00023163"/>
    </source>
</evidence>
<keyword evidence="9" id="KW-0378">Hydrolase</keyword>
<evidence type="ECO:0000256" key="5">
    <source>
        <dbReference type="ARBA" id="ARBA00022705"/>
    </source>
</evidence>
<dbReference type="Pfam" id="PF13362">
    <property type="entry name" value="Toprim_3"/>
    <property type="match status" value="1"/>
</dbReference>
<keyword evidence="6" id="KW-0804">Transcription</keyword>
<name>A0A1C4C0F2_9GAMM</name>
<evidence type="ECO:0000313" key="9">
    <source>
        <dbReference type="EMBL" id="SCC12550.1"/>
    </source>
</evidence>
<dbReference type="InterPro" id="IPR006171">
    <property type="entry name" value="TOPRIM_dom"/>
</dbReference>
<dbReference type="CDD" id="cd00188">
    <property type="entry name" value="TOPRIM"/>
    <property type="match status" value="1"/>
</dbReference>
<dbReference type="RefSeq" id="WP_091348713.1">
    <property type="nucleotide sequence ID" value="NZ_FMAQ01000006.1"/>
</dbReference>
<protein>
    <submittedName>
        <fullName evidence="9">Putative DNA primase/helicase</fullName>
    </submittedName>
</protein>
<dbReference type="SMART" id="SM00885">
    <property type="entry name" value="D5_N"/>
    <property type="match status" value="1"/>
</dbReference>
<keyword evidence="2" id="KW-0639">Primosome</keyword>
<dbReference type="SUPFAM" id="SSF57783">
    <property type="entry name" value="Zinc beta-ribbon"/>
    <property type="match status" value="1"/>
</dbReference>
<reference evidence="10" key="1">
    <citation type="submission" date="2016-08" db="EMBL/GenBank/DDBJ databases">
        <authorList>
            <person name="Varghese N."/>
            <person name="Submissions Spin"/>
        </authorList>
    </citation>
    <scope>NUCLEOTIDE SEQUENCE [LARGE SCALE GENOMIC DNA]</scope>
    <source>
        <strain evidence="10">R-53248</strain>
    </source>
</reference>
<evidence type="ECO:0000313" key="10">
    <source>
        <dbReference type="Proteomes" id="UP000199670"/>
    </source>
</evidence>
<dbReference type="InterPro" id="IPR013237">
    <property type="entry name" value="Phage_T7_Gp4_N"/>
</dbReference>
<evidence type="ECO:0000256" key="3">
    <source>
        <dbReference type="ARBA" id="ARBA00022679"/>
    </source>
</evidence>
<keyword evidence="9" id="KW-0067">ATP-binding</keyword>
<dbReference type="GO" id="GO:0003677">
    <property type="term" value="F:DNA binding"/>
    <property type="evidence" value="ECO:0007669"/>
    <property type="project" value="InterPro"/>
</dbReference>
<evidence type="ECO:0000256" key="4">
    <source>
        <dbReference type="ARBA" id="ARBA00022695"/>
    </source>
</evidence>
<dbReference type="GO" id="GO:0016779">
    <property type="term" value="F:nucleotidyltransferase activity"/>
    <property type="evidence" value="ECO:0007669"/>
    <property type="project" value="UniProtKB-KW"/>
</dbReference>
<dbReference type="InterPro" id="IPR036977">
    <property type="entry name" value="DNA_primase_Znf_CHC2"/>
</dbReference>
<keyword evidence="1" id="KW-0240">DNA-directed RNA polymerase</keyword>
<dbReference type="EMBL" id="FMAQ01000006">
    <property type="protein sequence ID" value="SCC12550.1"/>
    <property type="molecule type" value="Genomic_DNA"/>
</dbReference>
<dbReference type="Pfam" id="PF08706">
    <property type="entry name" value="D5_N"/>
    <property type="match status" value="1"/>
</dbReference>
<gene>
    <name evidence="9" type="ORF">GA0061081_10684</name>
</gene>